<evidence type="ECO:0000259" key="6">
    <source>
        <dbReference type="PROSITE" id="PS51519"/>
    </source>
</evidence>
<evidence type="ECO:0000256" key="4">
    <source>
        <dbReference type="ARBA" id="ARBA00023242"/>
    </source>
</evidence>
<dbReference type="Pfam" id="PF02042">
    <property type="entry name" value="RWP-RK"/>
    <property type="match status" value="1"/>
</dbReference>
<sequence>MVKSSPLPKPKKQPSLSPITKTERKSRRKYDFSLQTLIAYSHYRQDDAAVMLKVAPITLKRICQRLSYRWPYRSIKARRRREALAAQKKARGVQTKTPSTTQSVPEVLLSLRRDKKVFNCSPTSVSEISSSPSIVRFPTVQFPLQTQLPPQLPPLTTLLKQLETNSRAVPNLNYRRPTINYKSSFYSASFHPTAPKFPIGRLSTLASQCASELYLQSSTDTMVTCPTPL</sequence>
<keyword evidence="2" id="KW-0238">DNA-binding</keyword>
<evidence type="ECO:0000313" key="7">
    <source>
        <dbReference type="EMBL" id="OWZ03724.1"/>
    </source>
</evidence>
<evidence type="ECO:0000256" key="2">
    <source>
        <dbReference type="ARBA" id="ARBA00023125"/>
    </source>
</evidence>
<evidence type="ECO:0000256" key="1">
    <source>
        <dbReference type="ARBA" id="ARBA00023015"/>
    </source>
</evidence>
<keyword evidence="4" id="KW-0539">Nucleus</keyword>
<feature type="region of interest" description="Disordered" evidence="5">
    <location>
        <begin position="1"/>
        <end position="24"/>
    </location>
</feature>
<keyword evidence="8" id="KW-1185">Reference proteome</keyword>
<keyword evidence="3" id="KW-0804">Transcription</keyword>
<comment type="caution">
    <text evidence="7">The sequence shown here is derived from an EMBL/GenBank/DDBJ whole genome shotgun (WGS) entry which is preliminary data.</text>
</comment>
<accession>A0A225VF40</accession>
<protein>
    <recommendedName>
        <fullName evidence="6">RWP-RK domain-containing protein</fullName>
    </recommendedName>
</protein>
<gene>
    <name evidence="7" type="ORF">PHMEG_00024496</name>
</gene>
<dbReference type="EMBL" id="NBNE01005358">
    <property type="protein sequence ID" value="OWZ03724.1"/>
    <property type="molecule type" value="Genomic_DNA"/>
</dbReference>
<organism evidence="7 8">
    <name type="scientific">Phytophthora megakarya</name>
    <dbReference type="NCBI Taxonomy" id="4795"/>
    <lineage>
        <taxon>Eukaryota</taxon>
        <taxon>Sar</taxon>
        <taxon>Stramenopiles</taxon>
        <taxon>Oomycota</taxon>
        <taxon>Peronosporomycetes</taxon>
        <taxon>Peronosporales</taxon>
        <taxon>Peronosporaceae</taxon>
        <taxon>Phytophthora</taxon>
    </lineage>
</organism>
<feature type="domain" description="RWP-RK" evidence="6">
    <location>
        <begin position="15"/>
        <end position="99"/>
    </location>
</feature>
<name>A0A225VF40_9STRA</name>
<proteinExistence type="predicted"/>
<dbReference type="GO" id="GO:0003677">
    <property type="term" value="F:DNA binding"/>
    <property type="evidence" value="ECO:0007669"/>
    <property type="project" value="UniProtKB-KW"/>
</dbReference>
<evidence type="ECO:0000256" key="3">
    <source>
        <dbReference type="ARBA" id="ARBA00023163"/>
    </source>
</evidence>
<dbReference type="PROSITE" id="PS51519">
    <property type="entry name" value="RWP_RK"/>
    <property type="match status" value="1"/>
</dbReference>
<dbReference type="AlphaFoldDB" id="A0A225VF40"/>
<evidence type="ECO:0000313" key="8">
    <source>
        <dbReference type="Proteomes" id="UP000198211"/>
    </source>
</evidence>
<dbReference type="OrthoDB" id="166779at2759"/>
<dbReference type="Proteomes" id="UP000198211">
    <property type="component" value="Unassembled WGS sequence"/>
</dbReference>
<evidence type="ECO:0000256" key="5">
    <source>
        <dbReference type="SAM" id="MobiDB-lite"/>
    </source>
</evidence>
<reference evidence="8" key="1">
    <citation type="submission" date="2017-03" db="EMBL/GenBank/DDBJ databases">
        <title>Phytopthora megakarya and P. palmivora, two closely related causual agents of cacao black pod achieved similar genome size and gene model numbers by different mechanisms.</title>
        <authorList>
            <person name="Ali S."/>
            <person name="Shao J."/>
            <person name="Larry D.J."/>
            <person name="Kronmiller B."/>
            <person name="Shen D."/>
            <person name="Strem M.D."/>
            <person name="Melnick R.L."/>
            <person name="Guiltinan M.J."/>
            <person name="Tyler B.M."/>
            <person name="Meinhardt L.W."/>
            <person name="Bailey B.A."/>
        </authorList>
    </citation>
    <scope>NUCLEOTIDE SEQUENCE [LARGE SCALE GENOMIC DNA]</scope>
    <source>
        <strain evidence="8">zdho120</strain>
    </source>
</reference>
<dbReference type="InterPro" id="IPR003035">
    <property type="entry name" value="RWP-RK_dom"/>
</dbReference>
<keyword evidence="1" id="KW-0805">Transcription regulation</keyword>